<organism evidence="1 2">
    <name type="scientific">Gossypium lobatum</name>
    <dbReference type="NCBI Taxonomy" id="34289"/>
    <lineage>
        <taxon>Eukaryota</taxon>
        <taxon>Viridiplantae</taxon>
        <taxon>Streptophyta</taxon>
        <taxon>Embryophyta</taxon>
        <taxon>Tracheophyta</taxon>
        <taxon>Spermatophyta</taxon>
        <taxon>Magnoliopsida</taxon>
        <taxon>eudicotyledons</taxon>
        <taxon>Gunneridae</taxon>
        <taxon>Pentapetalae</taxon>
        <taxon>rosids</taxon>
        <taxon>malvids</taxon>
        <taxon>Malvales</taxon>
        <taxon>Malvaceae</taxon>
        <taxon>Malvoideae</taxon>
        <taxon>Gossypium</taxon>
    </lineage>
</organism>
<accession>A0A7J8N186</accession>
<proteinExistence type="predicted"/>
<dbReference type="AlphaFoldDB" id="A0A7J8N186"/>
<feature type="non-terminal residue" evidence="1">
    <location>
        <position position="51"/>
    </location>
</feature>
<evidence type="ECO:0000313" key="1">
    <source>
        <dbReference type="EMBL" id="MBA0570673.1"/>
    </source>
</evidence>
<dbReference type="Proteomes" id="UP000593572">
    <property type="component" value="Unassembled WGS sequence"/>
</dbReference>
<name>A0A7J8N186_9ROSI</name>
<protein>
    <submittedName>
        <fullName evidence="1">Uncharacterized protein</fullName>
    </submittedName>
</protein>
<comment type="caution">
    <text evidence="1">The sequence shown here is derived from an EMBL/GenBank/DDBJ whole genome shotgun (WGS) entry which is preliminary data.</text>
</comment>
<keyword evidence="2" id="KW-1185">Reference proteome</keyword>
<reference evidence="1 2" key="1">
    <citation type="journal article" date="2019" name="Genome Biol. Evol.">
        <title>Insights into the evolution of the New World diploid cottons (Gossypium, subgenus Houzingenia) based on genome sequencing.</title>
        <authorList>
            <person name="Grover C.E."/>
            <person name="Arick M.A. 2nd"/>
            <person name="Thrash A."/>
            <person name="Conover J.L."/>
            <person name="Sanders W.S."/>
            <person name="Peterson D.G."/>
            <person name="Frelichowski J.E."/>
            <person name="Scheffler J.A."/>
            <person name="Scheffler B.E."/>
            <person name="Wendel J.F."/>
        </authorList>
    </citation>
    <scope>NUCLEOTIDE SEQUENCE [LARGE SCALE GENOMIC DNA]</scope>
    <source>
        <strain evidence="1">157</strain>
        <tissue evidence="1">Leaf</tissue>
    </source>
</reference>
<evidence type="ECO:0000313" key="2">
    <source>
        <dbReference type="Proteomes" id="UP000593572"/>
    </source>
</evidence>
<gene>
    <name evidence="1" type="ORF">Golob_004291</name>
</gene>
<sequence>MDEILFANRRTLIILVVQEFYLALKYREAARPFYEMCSFVKVRGVNVSVIE</sequence>
<dbReference type="EMBL" id="JABEZX010000011">
    <property type="protein sequence ID" value="MBA0570673.1"/>
    <property type="molecule type" value="Genomic_DNA"/>
</dbReference>